<comment type="caution">
    <text evidence="2">The sequence shown here is derived from an EMBL/GenBank/DDBJ whole genome shotgun (WGS) entry which is preliminary data.</text>
</comment>
<dbReference type="Gene3D" id="3.40.50.2000">
    <property type="entry name" value="Glycogen Phosphorylase B"/>
    <property type="match status" value="1"/>
</dbReference>
<evidence type="ECO:0000313" key="2">
    <source>
        <dbReference type="EMBL" id="TWT57197.1"/>
    </source>
</evidence>
<dbReference type="Proteomes" id="UP000317243">
    <property type="component" value="Unassembled WGS sequence"/>
</dbReference>
<evidence type="ECO:0000313" key="3">
    <source>
        <dbReference type="Proteomes" id="UP000317243"/>
    </source>
</evidence>
<dbReference type="EC" id="2.4.1.252" evidence="2"/>
<evidence type="ECO:0000259" key="1">
    <source>
        <dbReference type="Pfam" id="PF00534"/>
    </source>
</evidence>
<organism evidence="2 3">
    <name type="scientific">Thalassoglobus neptunius</name>
    <dbReference type="NCBI Taxonomy" id="1938619"/>
    <lineage>
        <taxon>Bacteria</taxon>
        <taxon>Pseudomonadati</taxon>
        <taxon>Planctomycetota</taxon>
        <taxon>Planctomycetia</taxon>
        <taxon>Planctomycetales</taxon>
        <taxon>Planctomycetaceae</taxon>
        <taxon>Thalassoglobus</taxon>
    </lineage>
</organism>
<dbReference type="InterPro" id="IPR051862">
    <property type="entry name" value="GT-like_domain_containing_1"/>
</dbReference>
<gene>
    <name evidence="2" type="primary">aceC</name>
    <name evidence="2" type="ORF">KOR42_05550</name>
</gene>
<dbReference type="PANTHER" id="PTHR13615:SF3">
    <property type="entry name" value="GLYCOSYLTRANSFERASE-LIKE DOMAIN-CONTAINING PROTEIN 1"/>
    <property type="match status" value="1"/>
</dbReference>
<keyword evidence="2" id="KW-0328">Glycosyltransferase</keyword>
<proteinExistence type="predicted"/>
<accession>A0A5C5X2E0</accession>
<name>A0A5C5X2E0_9PLAN</name>
<feature type="domain" description="Glycosyl transferase family 1" evidence="1">
    <location>
        <begin position="19"/>
        <end position="116"/>
    </location>
</feature>
<dbReference type="EMBL" id="SIHI01000001">
    <property type="protein sequence ID" value="TWT57197.1"/>
    <property type="molecule type" value="Genomic_DNA"/>
</dbReference>
<sequence length="149" mass="17119">MNVVGETFREVPKCFEEASHRFSDHIENWGYAESVEEYRRILASSDLIVSTAIHEFFGIAAVEAMSAGCLPVFPNRLSYPELVNQASSFLYDGTTQELADSIKRWSEIRLSDPERFHSRQTEASELASRFAWQIRAQEMDDHLEQIADR</sequence>
<keyword evidence="3" id="KW-1185">Reference proteome</keyword>
<dbReference type="SUPFAM" id="SSF53756">
    <property type="entry name" value="UDP-Glycosyltransferase/glycogen phosphorylase"/>
    <property type="match status" value="1"/>
</dbReference>
<dbReference type="GO" id="GO:0016757">
    <property type="term" value="F:glycosyltransferase activity"/>
    <property type="evidence" value="ECO:0007669"/>
    <property type="project" value="UniProtKB-KW"/>
</dbReference>
<dbReference type="PANTHER" id="PTHR13615">
    <property type="entry name" value="GLYCOSYLTRANSFERASE-LIKE 1"/>
    <property type="match status" value="1"/>
</dbReference>
<protein>
    <submittedName>
        <fullName evidence="2">GDP-mannose:cellobiosyl-diphosphopolyprenol alpha-mannosyltransferase</fullName>
        <ecNumber evidence="2">2.4.1.252</ecNumber>
    </submittedName>
</protein>
<dbReference type="InterPro" id="IPR001296">
    <property type="entry name" value="Glyco_trans_1"/>
</dbReference>
<keyword evidence="2" id="KW-0808">Transferase</keyword>
<dbReference type="Pfam" id="PF00534">
    <property type="entry name" value="Glycos_transf_1"/>
    <property type="match status" value="1"/>
</dbReference>
<dbReference type="AlphaFoldDB" id="A0A5C5X2E0"/>
<reference evidence="2 3" key="1">
    <citation type="submission" date="2019-02" db="EMBL/GenBank/DDBJ databases">
        <title>Deep-cultivation of Planctomycetes and their phenomic and genomic characterization uncovers novel biology.</title>
        <authorList>
            <person name="Wiegand S."/>
            <person name="Jogler M."/>
            <person name="Boedeker C."/>
            <person name="Pinto D."/>
            <person name="Vollmers J."/>
            <person name="Rivas-Marin E."/>
            <person name="Kohn T."/>
            <person name="Peeters S.H."/>
            <person name="Heuer A."/>
            <person name="Rast P."/>
            <person name="Oberbeckmann S."/>
            <person name="Bunk B."/>
            <person name="Jeske O."/>
            <person name="Meyerdierks A."/>
            <person name="Storesund J.E."/>
            <person name="Kallscheuer N."/>
            <person name="Luecker S."/>
            <person name="Lage O.M."/>
            <person name="Pohl T."/>
            <person name="Merkel B.J."/>
            <person name="Hornburger P."/>
            <person name="Mueller R.-W."/>
            <person name="Bruemmer F."/>
            <person name="Labrenz M."/>
            <person name="Spormann A.M."/>
            <person name="Op Den Camp H."/>
            <person name="Overmann J."/>
            <person name="Amann R."/>
            <person name="Jetten M.S.M."/>
            <person name="Mascher T."/>
            <person name="Medema M.H."/>
            <person name="Devos D.P."/>
            <person name="Kaster A.-K."/>
            <person name="Ovreas L."/>
            <person name="Rohde M."/>
            <person name="Galperin M.Y."/>
            <person name="Jogler C."/>
        </authorList>
    </citation>
    <scope>NUCLEOTIDE SEQUENCE [LARGE SCALE GENOMIC DNA]</scope>
    <source>
        <strain evidence="2 3">KOR42</strain>
    </source>
</reference>